<protein>
    <submittedName>
        <fullName evidence="2">Uncharacterized protein</fullName>
    </submittedName>
</protein>
<dbReference type="EMBL" id="BAAARA010000004">
    <property type="protein sequence ID" value="GAA2339825.1"/>
    <property type="molecule type" value="Genomic_DNA"/>
</dbReference>
<gene>
    <name evidence="2" type="ORF">GCM10009854_15310</name>
</gene>
<feature type="compositionally biased region" description="Basic and acidic residues" evidence="1">
    <location>
        <begin position="33"/>
        <end position="49"/>
    </location>
</feature>
<evidence type="ECO:0000313" key="3">
    <source>
        <dbReference type="Proteomes" id="UP001501218"/>
    </source>
</evidence>
<name>A0ABP5SVL6_9PSEU</name>
<reference evidence="3" key="1">
    <citation type="journal article" date="2019" name="Int. J. Syst. Evol. Microbiol.">
        <title>The Global Catalogue of Microorganisms (GCM) 10K type strain sequencing project: providing services to taxonomists for standard genome sequencing and annotation.</title>
        <authorList>
            <consortium name="The Broad Institute Genomics Platform"/>
            <consortium name="The Broad Institute Genome Sequencing Center for Infectious Disease"/>
            <person name="Wu L."/>
            <person name="Ma J."/>
        </authorList>
    </citation>
    <scope>NUCLEOTIDE SEQUENCE [LARGE SCALE GENOMIC DNA]</scope>
    <source>
        <strain evidence="3">JCM 16221</strain>
    </source>
</reference>
<keyword evidence="3" id="KW-1185">Reference proteome</keyword>
<feature type="region of interest" description="Disordered" evidence="1">
    <location>
        <begin position="1"/>
        <end position="58"/>
    </location>
</feature>
<evidence type="ECO:0000313" key="2">
    <source>
        <dbReference type="EMBL" id="GAA2339825.1"/>
    </source>
</evidence>
<dbReference type="Proteomes" id="UP001501218">
    <property type="component" value="Unassembled WGS sequence"/>
</dbReference>
<organism evidence="2 3">
    <name type="scientific">Saccharopolyspora halophila</name>
    <dbReference type="NCBI Taxonomy" id="405551"/>
    <lineage>
        <taxon>Bacteria</taxon>
        <taxon>Bacillati</taxon>
        <taxon>Actinomycetota</taxon>
        <taxon>Actinomycetes</taxon>
        <taxon>Pseudonocardiales</taxon>
        <taxon>Pseudonocardiaceae</taxon>
        <taxon>Saccharopolyspora</taxon>
    </lineage>
</organism>
<accession>A0ABP5SVL6</accession>
<evidence type="ECO:0000256" key="1">
    <source>
        <dbReference type="SAM" id="MobiDB-lite"/>
    </source>
</evidence>
<sequence length="58" mass="6534">MTSDSESPRNRRMKGLGAGEVGEAARIAFNLERSSRQVREQRDRQDPRQGDSSTTPEE</sequence>
<dbReference type="RefSeq" id="WP_344128204.1">
    <property type="nucleotide sequence ID" value="NZ_BAAARA010000004.1"/>
</dbReference>
<proteinExistence type="predicted"/>
<comment type="caution">
    <text evidence="2">The sequence shown here is derived from an EMBL/GenBank/DDBJ whole genome shotgun (WGS) entry which is preliminary data.</text>
</comment>